<dbReference type="GO" id="GO:0140042">
    <property type="term" value="P:lipid droplet formation"/>
    <property type="evidence" value="ECO:0007669"/>
    <property type="project" value="UniProtKB-ARBA"/>
</dbReference>
<sequence>MEEAKSSAQFGDDEDEYQDAVDEFEFYDCRENFSDSIESNRDESISDPSPVPVESNLEDKSPPPAVLRRRRSWSSKKSFRDDTAESAKLGTRENVDKYLRERKVALSRKFEGYEKALKDTKLALRRNEMNEEESTVTEALEAAPGEELGFRGSDDSDSDLDSNSDSDSNLLLKLAGIVIKPITFQIDLLVKIFTFTIRLAYYSYMIVFNPLGLLLGFRGFIVQQLKNIWNLTFGIVSEYVYEWLKEQRAILKLGLKCGWGLLWSAYVCSVLVGLLVSAFLMGGVLIKMVVEEPITVTRSLNFDYSEKSPVAFVPIMSNVKMNRDMRHFVETPGIFKATGSRVVPRDHGVQITVSLTLPESEYNQHLGMFQVRVDFLAADGQILATSRRPCMLHYMSQSIRLLLTFLKVAPILTGYTTETQNLKVNFKDFTEGQTPTASIRVVLEQRAEYSPGAGVPEIYSASLTLESNLPLTKRILWYWKKTLFVWVSMAVLMIELVFALLCCRPVIIPKIRLWEAAPREAASHHDLILPFVDEFLGYLSEKFEIVIFTAGIEEYASLVLDKLDWRKAISHRLYRNSCRAVDGKFVKDLGEIGRELSREVIIDDNPNSYQFQPENAIPIRPFVDDLGDEELRKMMELFEGCDLGEDLGEDFLRKRIPRSNAKLK</sequence>
<evidence type="ECO:0000256" key="4">
    <source>
        <dbReference type="ARBA" id="ARBA00022989"/>
    </source>
</evidence>
<dbReference type="SUPFAM" id="SSF56784">
    <property type="entry name" value="HAD-like"/>
    <property type="match status" value="1"/>
</dbReference>
<feature type="domain" description="FCP1 homology" evidence="9">
    <location>
        <begin position="485"/>
        <end position="641"/>
    </location>
</feature>
<dbReference type="Gene3D" id="3.40.50.1000">
    <property type="entry name" value="HAD superfamily/HAD-like"/>
    <property type="match status" value="1"/>
</dbReference>
<protein>
    <recommendedName>
        <fullName evidence="9">FCP1 homology domain-containing protein</fullName>
    </recommendedName>
</protein>
<feature type="compositionally biased region" description="Basic and acidic residues" evidence="7">
    <location>
        <begin position="35"/>
        <end position="44"/>
    </location>
</feature>
<dbReference type="Pfam" id="PF03031">
    <property type="entry name" value="NIF"/>
    <property type="match status" value="1"/>
</dbReference>
<evidence type="ECO:0000313" key="11">
    <source>
        <dbReference type="Proteomes" id="UP000298416"/>
    </source>
</evidence>
<dbReference type="InterPro" id="IPR004274">
    <property type="entry name" value="FCP1_dom"/>
</dbReference>
<evidence type="ECO:0000256" key="1">
    <source>
        <dbReference type="ARBA" id="ARBA00004477"/>
    </source>
</evidence>
<dbReference type="Pfam" id="PF06775">
    <property type="entry name" value="Seipin"/>
    <property type="match status" value="1"/>
</dbReference>
<comment type="caution">
    <text evidence="10">The sequence shown here is derived from an EMBL/GenBank/DDBJ whole genome shotgun (WGS) entry which is preliminary data.</text>
</comment>
<dbReference type="InterPro" id="IPR009617">
    <property type="entry name" value="Seipin"/>
</dbReference>
<dbReference type="InterPro" id="IPR036412">
    <property type="entry name" value="HAD-like_sf"/>
</dbReference>
<dbReference type="GO" id="GO:0005789">
    <property type="term" value="C:endoplasmic reticulum membrane"/>
    <property type="evidence" value="ECO:0007669"/>
    <property type="project" value="UniProtKB-SubCell"/>
</dbReference>
<dbReference type="Proteomes" id="UP000298416">
    <property type="component" value="Unassembled WGS sequence"/>
</dbReference>
<reference evidence="10" key="1">
    <citation type="submission" date="2018-01" db="EMBL/GenBank/DDBJ databases">
        <authorList>
            <person name="Mao J.F."/>
        </authorList>
    </citation>
    <scope>NUCLEOTIDE SEQUENCE</scope>
    <source>
        <strain evidence="10">Huo1</strain>
        <tissue evidence="10">Leaf</tissue>
    </source>
</reference>
<keyword evidence="3" id="KW-0256">Endoplasmic reticulum</keyword>
<dbReference type="PANTHER" id="PTHR21212">
    <property type="entry name" value="BERNARDINELLI-SEIP CONGENITAL LIPODYSTROPHY 2 HOMOLOG BSCL2 PROTEIN"/>
    <property type="match status" value="1"/>
</dbReference>
<evidence type="ECO:0000313" key="10">
    <source>
        <dbReference type="EMBL" id="KAG6423619.1"/>
    </source>
</evidence>
<evidence type="ECO:0000256" key="8">
    <source>
        <dbReference type="SAM" id="Phobius"/>
    </source>
</evidence>
<feature type="transmembrane region" description="Helical" evidence="8">
    <location>
        <begin position="483"/>
        <end position="501"/>
    </location>
</feature>
<evidence type="ECO:0000256" key="6">
    <source>
        <dbReference type="ARBA" id="ARBA00023136"/>
    </source>
</evidence>
<dbReference type="CDD" id="cd07521">
    <property type="entry name" value="HAD_FCP1-like"/>
    <property type="match status" value="1"/>
</dbReference>
<organism evidence="10">
    <name type="scientific">Salvia splendens</name>
    <name type="common">Scarlet sage</name>
    <dbReference type="NCBI Taxonomy" id="180675"/>
    <lineage>
        <taxon>Eukaryota</taxon>
        <taxon>Viridiplantae</taxon>
        <taxon>Streptophyta</taxon>
        <taxon>Embryophyta</taxon>
        <taxon>Tracheophyta</taxon>
        <taxon>Spermatophyta</taxon>
        <taxon>Magnoliopsida</taxon>
        <taxon>eudicotyledons</taxon>
        <taxon>Gunneridae</taxon>
        <taxon>Pentapetalae</taxon>
        <taxon>asterids</taxon>
        <taxon>lamiids</taxon>
        <taxon>Lamiales</taxon>
        <taxon>Lamiaceae</taxon>
        <taxon>Nepetoideae</taxon>
        <taxon>Mentheae</taxon>
        <taxon>Salviinae</taxon>
        <taxon>Salvia</taxon>
        <taxon>Salvia subgen. Calosphace</taxon>
        <taxon>core Calosphace</taxon>
    </lineage>
</organism>
<keyword evidence="6 8" id="KW-0472">Membrane</keyword>
<dbReference type="AlphaFoldDB" id="A0A8X8Y2L5"/>
<dbReference type="EMBL" id="PNBA02000005">
    <property type="protein sequence ID" value="KAG6423619.1"/>
    <property type="molecule type" value="Genomic_DNA"/>
</dbReference>
<reference evidence="10" key="2">
    <citation type="submission" date="2020-08" db="EMBL/GenBank/DDBJ databases">
        <title>Plant Genome Project.</title>
        <authorList>
            <person name="Zhang R.-G."/>
        </authorList>
    </citation>
    <scope>NUCLEOTIDE SEQUENCE</scope>
    <source>
        <strain evidence="10">Huo1</strain>
        <tissue evidence="10">Leaf</tissue>
    </source>
</reference>
<proteinExistence type="predicted"/>
<dbReference type="PROSITE" id="PS50969">
    <property type="entry name" value="FCP1"/>
    <property type="match status" value="1"/>
</dbReference>
<evidence type="ECO:0000256" key="7">
    <source>
        <dbReference type="SAM" id="MobiDB-lite"/>
    </source>
</evidence>
<evidence type="ECO:0000259" key="9">
    <source>
        <dbReference type="PROSITE" id="PS50969"/>
    </source>
</evidence>
<dbReference type="CDD" id="cd23995">
    <property type="entry name" value="Seipin_BSCL2_like"/>
    <property type="match status" value="1"/>
</dbReference>
<feature type="transmembrane region" description="Helical" evidence="8">
    <location>
        <begin position="199"/>
        <end position="221"/>
    </location>
</feature>
<comment type="subcellular location">
    <subcellularLocation>
        <location evidence="1">Endoplasmic reticulum membrane</location>
        <topology evidence="1">Multi-pass membrane protein</topology>
    </subcellularLocation>
</comment>
<dbReference type="InterPro" id="IPR023214">
    <property type="entry name" value="HAD_sf"/>
</dbReference>
<dbReference type="SMART" id="SM00577">
    <property type="entry name" value="CPDc"/>
    <property type="match status" value="1"/>
</dbReference>
<keyword evidence="4 8" id="KW-1133">Transmembrane helix</keyword>
<evidence type="ECO:0000256" key="2">
    <source>
        <dbReference type="ARBA" id="ARBA00022692"/>
    </source>
</evidence>
<accession>A0A8X8Y2L5</accession>
<evidence type="ECO:0000256" key="5">
    <source>
        <dbReference type="ARBA" id="ARBA00023098"/>
    </source>
</evidence>
<gene>
    <name evidence="10" type="ORF">SASPL_114020</name>
</gene>
<feature type="region of interest" description="Disordered" evidence="7">
    <location>
        <begin position="35"/>
        <end position="85"/>
    </location>
</feature>
<dbReference type="GO" id="GO:0006629">
    <property type="term" value="P:lipid metabolic process"/>
    <property type="evidence" value="ECO:0007669"/>
    <property type="project" value="UniProtKB-KW"/>
</dbReference>
<name>A0A8X8Y2L5_SALSN</name>
<keyword evidence="5" id="KW-0443">Lipid metabolism</keyword>
<dbReference type="PANTHER" id="PTHR21212:SF0">
    <property type="entry name" value="SEIPIN"/>
    <property type="match status" value="1"/>
</dbReference>
<keyword evidence="11" id="KW-1185">Reference proteome</keyword>
<keyword evidence="2 8" id="KW-0812">Transmembrane</keyword>
<feature type="transmembrane region" description="Helical" evidence="8">
    <location>
        <begin position="261"/>
        <end position="286"/>
    </location>
</feature>
<evidence type="ECO:0000256" key="3">
    <source>
        <dbReference type="ARBA" id="ARBA00022824"/>
    </source>
</evidence>